<dbReference type="AlphaFoldDB" id="A0AAD9WNP1"/>
<dbReference type="GO" id="GO:0006885">
    <property type="term" value="P:regulation of pH"/>
    <property type="evidence" value="ECO:0007669"/>
    <property type="project" value="TreeGrafter"/>
</dbReference>
<dbReference type="GO" id="GO:0006813">
    <property type="term" value="P:potassium ion transport"/>
    <property type="evidence" value="ECO:0007669"/>
    <property type="project" value="UniProtKB-KW"/>
</dbReference>
<accession>A0AAD9WNP1</accession>
<keyword evidence="3" id="KW-0630">Potassium</keyword>
<gene>
    <name evidence="6" type="ORF">Ddye_031407</name>
</gene>
<reference evidence="6" key="1">
    <citation type="journal article" date="2023" name="Plant J.">
        <title>Genome sequences and population genomics provide insights into the demographic history, inbreeding, and mutation load of two 'living fossil' tree species of Dipteronia.</title>
        <authorList>
            <person name="Feng Y."/>
            <person name="Comes H.P."/>
            <person name="Chen J."/>
            <person name="Zhu S."/>
            <person name="Lu R."/>
            <person name="Zhang X."/>
            <person name="Li P."/>
            <person name="Qiu J."/>
            <person name="Olsen K.M."/>
            <person name="Qiu Y."/>
        </authorList>
    </citation>
    <scope>NUCLEOTIDE SEQUENCE</scope>
    <source>
        <strain evidence="6">KIB01</strain>
    </source>
</reference>
<feature type="signal peptide" evidence="5">
    <location>
        <begin position="1"/>
        <end position="21"/>
    </location>
</feature>
<protein>
    <submittedName>
        <fullName evidence="6">Uncharacterized protein</fullName>
    </submittedName>
</protein>
<keyword evidence="2" id="KW-0633">Potassium transport</keyword>
<dbReference type="GO" id="GO:0012505">
    <property type="term" value="C:endomembrane system"/>
    <property type="evidence" value="ECO:0007669"/>
    <property type="project" value="TreeGrafter"/>
</dbReference>
<feature type="chain" id="PRO_5042293515" evidence="5">
    <location>
        <begin position="22"/>
        <end position="197"/>
    </location>
</feature>
<dbReference type="PANTHER" id="PTHR32468">
    <property type="entry name" value="CATION/H + ANTIPORTER"/>
    <property type="match status" value="1"/>
</dbReference>
<dbReference type="InterPro" id="IPR050794">
    <property type="entry name" value="CPA2_transporter"/>
</dbReference>
<evidence type="ECO:0000256" key="4">
    <source>
        <dbReference type="ARBA" id="ARBA00023065"/>
    </source>
</evidence>
<evidence type="ECO:0000256" key="2">
    <source>
        <dbReference type="ARBA" id="ARBA00022538"/>
    </source>
</evidence>
<keyword evidence="5" id="KW-0732">Signal</keyword>
<evidence type="ECO:0000313" key="6">
    <source>
        <dbReference type="EMBL" id="KAK2636615.1"/>
    </source>
</evidence>
<keyword evidence="1" id="KW-0813">Transport</keyword>
<keyword evidence="4" id="KW-0406">Ion transport</keyword>
<sequence>MWTTLFFAAFILSLIALNAVATPLLQIFYKRVTNLDARSITESQLRIVQSTPSWSERYYIPDIEEDNENERHQDEDLIQEFRNSNIANVCVVCHKVVVMEETMQVMKAICSVDNIYDLVIVGKRRGPNLLLAKEMSLWVLYMELGMFGDMVASSDFYGRTMSALVIHCVEVLRDYDIGTSKPGTEFLLSNSYERSNC</sequence>
<proteinExistence type="predicted"/>
<name>A0AAD9WNP1_9ROSI</name>
<dbReference type="PANTHER" id="PTHR32468:SF108">
    <property type="entry name" value="CATION_H(+) ANTIPORTER 15-LIKE"/>
    <property type="match status" value="1"/>
</dbReference>
<dbReference type="Proteomes" id="UP001280121">
    <property type="component" value="Unassembled WGS sequence"/>
</dbReference>
<keyword evidence="7" id="KW-1185">Reference proteome</keyword>
<evidence type="ECO:0000313" key="7">
    <source>
        <dbReference type="Proteomes" id="UP001280121"/>
    </source>
</evidence>
<dbReference type="EMBL" id="JANJYI010000009">
    <property type="protein sequence ID" value="KAK2636615.1"/>
    <property type="molecule type" value="Genomic_DNA"/>
</dbReference>
<evidence type="ECO:0000256" key="5">
    <source>
        <dbReference type="SAM" id="SignalP"/>
    </source>
</evidence>
<evidence type="ECO:0000256" key="1">
    <source>
        <dbReference type="ARBA" id="ARBA00022448"/>
    </source>
</evidence>
<dbReference type="GO" id="GO:0098662">
    <property type="term" value="P:inorganic cation transmembrane transport"/>
    <property type="evidence" value="ECO:0007669"/>
    <property type="project" value="TreeGrafter"/>
</dbReference>
<comment type="caution">
    <text evidence="6">The sequence shown here is derived from an EMBL/GenBank/DDBJ whole genome shotgun (WGS) entry which is preliminary data.</text>
</comment>
<evidence type="ECO:0000256" key="3">
    <source>
        <dbReference type="ARBA" id="ARBA00022958"/>
    </source>
</evidence>
<organism evidence="6 7">
    <name type="scientific">Dipteronia dyeriana</name>
    <dbReference type="NCBI Taxonomy" id="168575"/>
    <lineage>
        <taxon>Eukaryota</taxon>
        <taxon>Viridiplantae</taxon>
        <taxon>Streptophyta</taxon>
        <taxon>Embryophyta</taxon>
        <taxon>Tracheophyta</taxon>
        <taxon>Spermatophyta</taxon>
        <taxon>Magnoliopsida</taxon>
        <taxon>eudicotyledons</taxon>
        <taxon>Gunneridae</taxon>
        <taxon>Pentapetalae</taxon>
        <taxon>rosids</taxon>
        <taxon>malvids</taxon>
        <taxon>Sapindales</taxon>
        <taxon>Sapindaceae</taxon>
        <taxon>Hippocastanoideae</taxon>
        <taxon>Acereae</taxon>
        <taxon>Dipteronia</taxon>
    </lineage>
</organism>